<gene>
    <name evidence="2" type="ORF">SporoS204_06410</name>
</gene>
<name>A0ABM6JUL9_SPOUR</name>
<dbReference type="Proteomes" id="UP000192486">
    <property type="component" value="Chromosome"/>
</dbReference>
<feature type="transmembrane region" description="Helical" evidence="1">
    <location>
        <begin position="29"/>
        <end position="61"/>
    </location>
</feature>
<accession>A0ABM6JUL9</accession>
<organism evidence="2 3">
    <name type="scientific">Sporosarcina ureae</name>
    <dbReference type="NCBI Taxonomy" id="1571"/>
    <lineage>
        <taxon>Bacteria</taxon>
        <taxon>Bacillati</taxon>
        <taxon>Bacillota</taxon>
        <taxon>Bacilli</taxon>
        <taxon>Bacillales</taxon>
        <taxon>Caryophanaceae</taxon>
        <taxon>Sporosarcina</taxon>
    </lineage>
</organism>
<keyword evidence="1" id="KW-0812">Transmembrane</keyword>
<dbReference type="RefSeq" id="WP_029054937.1">
    <property type="nucleotide sequence ID" value="NZ_CP015108.1"/>
</dbReference>
<evidence type="ECO:0000313" key="2">
    <source>
        <dbReference type="EMBL" id="ARF13807.1"/>
    </source>
</evidence>
<sequence>MFKHPGIAAVLSFFWTGVGQIYNGQILKGILLIILQGINGLLMFVGIGFITYPIVWIWGMYDAYKTAERMNYKQNQYKQQ</sequence>
<dbReference type="EMBL" id="CP015108">
    <property type="protein sequence ID" value="ARF13807.1"/>
    <property type="molecule type" value="Genomic_DNA"/>
</dbReference>
<proteinExistence type="predicted"/>
<keyword evidence="3" id="KW-1185">Reference proteome</keyword>
<evidence type="ECO:0008006" key="4">
    <source>
        <dbReference type="Google" id="ProtNLM"/>
    </source>
</evidence>
<keyword evidence="1" id="KW-1133">Transmembrane helix</keyword>
<reference evidence="2 3" key="1">
    <citation type="submission" date="2016-04" db="EMBL/GenBank/DDBJ databases">
        <title>Comparative Genomics and Epigenetics of Sporosarcina ureae.</title>
        <authorList>
            <person name="Oliver A.S."/>
            <person name="Cooper K.K."/>
        </authorList>
    </citation>
    <scope>NUCLEOTIDE SEQUENCE [LARGE SCALE GENOMIC DNA]</scope>
    <source>
        <strain evidence="2 3">S204</strain>
    </source>
</reference>
<protein>
    <recommendedName>
        <fullName evidence="4">TM2 domain-containing protein</fullName>
    </recommendedName>
</protein>
<keyword evidence="1" id="KW-0472">Membrane</keyword>
<evidence type="ECO:0000313" key="3">
    <source>
        <dbReference type="Proteomes" id="UP000192486"/>
    </source>
</evidence>
<evidence type="ECO:0000256" key="1">
    <source>
        <dbReference type="SAM" id="Phobius"/>
    </source>
</evidence>